<protein>
    <submittedName>
        <fullName evidence="3">PEP-CTERM sorting domain-containing protein</fullName>
    </submittedName>
</protein>
<dbReference type="NCBIfam" id="TIGR02595">
    <property type="entry name" value="PEP_CTERM"/>
    <property type="match status" value="1"/>
</dbReference>
<feature type="chain" id="PRO_5045296564" evidence="1">
    <location>
        <begin position="33"/>
        <end position="327"/>
    </location>
</feature>
<accession>A0ABV4U330</accession>
<dbReference type="RefSeq" id="WP_425344860.1">
    <property type="nucleotide sequence ID" value="NZ_JBGUBD010000003.1"/>
</dbReference>
<feature type="domain" description="Ice-binding protein C-terminal" evidence="2">
    <location>
        <begin position="302"/>
        <end position="324"/>
    </location>
</feature>
<keyword evidence="4" id="KW-1185">Reference proteome</keyword>
<gene>
    <name evidence="3" type="ORF">ACERK3_06450</name>
</gene>
<feature type="signal peptide" evidence="1">
    <location>
        <begin position="1"/>
        <end position="32"/>
    </location>
</feature>
<sequence length="327" mass="34179">MVTTTAPPIHLRQLLIVAAASAAMLVGGSLHAADIEWTGNGATDNWSDTGNWTNGVLPGYDDRGLFPGGGTPGGPNFAYMVEFTEDADGGINVVGGNTWQGADVVLNMNTFTLTSTSQQLVVGGGVNSLGSLTVNNGTLNQRNSGFWGGQVYVNNAAINFTHGGSWNAGTGLFLDNGSVNWGPARNWNSNNDSQMSFKGDSTFAAHYVNFANGSGHVTSFELNNDDYGTARITATQTVTAANLISFSLAAGYTHALNDVFHLIATDTSISGEFNDLAHGQVITVGGYDFQADYGSNYLNLVAVPEPASLALLGLGGLAMLGRRRQRA</sequence>
<evidence type="ECO:0000313" key="4">
    <source>
        <dbReference type="Proteomes" id="UP001575105"/>
    </source>
</evidence>
<dbReference type="InterPro" id="IPR013424">
    <property type="entry name" value="Ice-binding_C"/>
</dbReference>
<proteinExistence type="predicted"/>
<evidence type="ECO:0000259" key="2">
    <source>
        <dbReference type="Pfam" id="PF07589"/>
    </source>
</evidence>
<evidence type="ECO:0000313" key="3">
    <source>
        <dbReference type="EMBL" id="MFA9477936.1"/>
    </source>
</evidence>
<evidence type="ECO:0000256" key="1">
    <source>
        <dbReference type="SAM" id="SignalP"/>
    </source>
</evidence>
<dbReference type="Proteomes" id="UP001575105">
    <property type="component" value="Unassembled WGS sequence"/>
</dbReference>
<keyword evidence="1" id="KW-0732">Signal</keyword>
<organism evidence="3 4">
    <name type="scientific">Natronomicrosphaera hydrolytica</name>
    <dbReference type="NCBI Taxonomy" id="3242702"/>
    <lineage>
        <taxon>Bacteria</taxon>
        <taxon>Pseudomonadati</taxon>
        <taxon>Planctomycetota</taxon>
        <taxon>Phycisphaerae</taxon>
        <taxon>Phycisphaerales</taxon>
        <taxon>Phycisphaeraceae</taxon>
        <taxon>Natronomicrosphaera</taxon>
    </lineage>
</organism>
<name>A0ABV4U330_9BACT</name>
<dbReference type="EMBL" id="JBGUBD010000003">
    <property type="protein sequence ID" value="MFA9477936.1"/>
    <property type="molecule type" value="Genomic_DNA"/>
</dbReference>
<dbReference type="Pfam" id="PF07589">
    <property type="entry name" value="PEP-CTERM"/>
    <property type="match status" value="1"/>
</dbReference>
<comment type="caution">
    <text evidence="3">The sequence shown here is derived from an EMBL/GenBank/DDBJ whole genome shotgun (WGS) entry which is preliminary data.</text>
</comment>
<reference evidence="3 4" key="1">
    <citation type="submission" date="2024-08" db="EMBL/GenBank/DDBJ databases">
        <title>Whole-genome sequencing of halo(alkali)philic microorganisms from hypersaline lakes.</title>
        <authorList>
            <person name="Sorokin D.Y."/>
            <person name="Merkel A.Y."/>
            <person name="Messina E."/>
            <person name="Yakimov M."/>
        </authorList>
    </citation>
    <scope>NUCLEOTIDE SEQUENCE [LARGE SCALE GENOMIC DNA]</scope>
    <source>
        <strain evidence="3 4">AB-hyl4</strain>
    </source>
</reference>